<keyword evidence="4" id="KW-1185">Reference proteome</keyword>
<evidence type="ECO:0000313" key="4">
    <source>
        <dbReference type="Proteomes" id="UP001595818"/>
    </source>
</evidence>
<dbReference type="Proteomes" id="UP001595818">
    <property type="component" value="Unassembled WGS sequence"/>
</dbReference>
<dbReference type="SUPFAM" id="SSF51430">
    <property type="entry name" value="NAD(P)-linked oxidoreductase"/>
    <property type="match status" value="1"/>
</dbReference>
<organism evidence="3 4">
    <name type="scientific">Negadavirga shengliensis</name>
    <dbReference type="NCBI Taxonomy" id="1389218"/>
    <lineage>
        <taxon>Bacteria</taxon>
        <taxon>Pseudomonadati</taxon>
        <taxon>Bacteroidota</taxon>
        <taxon>Cytophagia</taxon>
        <taxon>Cytophagales</taxon>
        <taxon>Cyclobacteriaceae</taxon>
        <taxon>Negadavirga</taxon>
    </lineage>
</organism>
<dbReference type="RefSeq" id="WP_377064094.1">
    <property type="nucleotide sequence ID" value="NZ_JBHSJJ010000005.1"/>
</dbReference>
<dbReference type="CDD" id="cd19086">
    <property type="entry name" value="AKR_AKR11C1"/>
    <property type="match status" value="1"/>
</dbReference>
<dbReference type="Pfam" id="PF00248">
    <property type="entry name" value="Aldo_ket_red"/>
    <property type="match status" value="1"/>
</dbReference>
<dbReference type="InterPro" id="IPR053135">
    <property type="entry name" value="AKR2_Oxidoreductase"/>
</dbReference>
<dbReference type="Gene3D" id="3.20.20.100">
    <property type="entry name" value="NADP-dependent oxidoreductase domain"/>
    <property type="match status" value="1"/>
</dbReference>
<reference evidence="4" key="1">
    <citation type="journal article" date="2019" name="Int. J. Syst. Evol. Microbiol.">
        <title>The Global Catalogue of Microorganisms (GCM) 10K type strain sequencing project: providing services to taxonomists for standard genome sequencing and annotation.</title>
        <authorList>
            <consortium name="The Broad Institute Genomics Platform"/>
            <consortium name="The Broad Institute Genome Sequencing Center for Infectious Disease"/>
            <person name="Wu L."/>
            <person name="Ma J."/>
        </authorList>
    </citation>
    <scope>NUCLEOTIDE SEQUENCE [LARGE SCALE GENOMIC DNA]</scope>
    <source>
        <strain evidence="4">CGMCC 4.7466</strain>
    </source>
</reference>
<comment type="caution">
    <text evidence="3">The sequence shown here is derived from an EMBL/GenBank/DDBJ whole genome shotgun (WGS) entry which is preliminary data.</text>
</comment>
<dbReference type="GO" id="GO:0016491">
    <property type="term" value="F:oxidoreductase activity"/>
    <property type="evidence" value="ECO:0007669"/>
    <property type="project" value="UniProtKB-KW"/>
</dbReference>
<accession>A0ABV9T1B4</accession>
<gene>
    <name evidence="3" type="ORF">ACFPFU_10120</name>
</gene>
<evidence type="ECO:0000256" key="1">
    <source>
        <dbReference type="SAM" id="SignalP"/>
    </source>
</evidence>
<dbReference type="EC" id="1.1.1.-" evidence="3"/>
<dbReference type="InterPro" id="IPR036812">
    <property type="entry name" value="NAD(P)_OxRdtase_dom_sf"/>
</dbReference>
<dbReference type="InterPro" id="IPR023210">
    <property type="entry name" value="NADP_OxRdtase_dom"/>
</dbReference>
<feature type="signal peptide" evidence="1">
    <location>
        <begin position="1"/>
        <end position="29"/>
    </location>
</feature>
<evidence type="ECO:0000259" key="2">
    <source>
        <dbReference type="Pfam" id="PF00248"/>
    </source>
</evidence>
<proteinExistence type="predicted"/>
<keyword evidence="3" id="KW-0560">Oxidoreductase</keyword>
<keyword evidence="1" id="KW-0732">Signal</keyword>
<sequence length="327" mass="36814">MEYRNFGKTALKVSAVGFGAWAIGGPAMAGDVPIGWGQMDDRTSIKALKRSLDLGINFYDTADFYGLGHSEELIGKVLGNRTDVFVASKVGHRLSSNDEIVVDYSKKHIVESCEKSLWRLKRDTIDYYQLHTAKKSDLQSGECVEAMEQLKRQGKIRYWGVSLNTFQPFPEAEYMLEQGIGDGFQLVLNIINQESLDIVTKAHEKGYGIIARMPLQFGLLTGKFTKATRFSEDDHRFFRLPPEILSGSLDALENVWPLADKHGLSKTELAMSFILSFEGVSTVIPGIRTPEQAESNTRGIIRLPAESRDHIRSLYQPLFREILFKMK</sequence>
<dbReference type="PANTHER" id="PTHR43312">
    <property type="entry name" value="D-THREO-ALDOSE 1-DEHYDROGENASE"/>
    <property type="match status" value="1"/>
</dbReference>
<dbReference type="PANTHER" id="PTHR43312:SF1">
    <property type="entry name" value="NADP-DEPENDENT OXIDOREDUCTASE DOMAIN-CONTAINING PROTEIN"/>
    <property type="match status" value="1"/>
</dbReference>
<name>A0ABV9T1B4_9BACT</name>
<feature type="chain" id="PRO_5045967191" evidence="1">
    <location>
        <begin position="30"/>
        <end position="327"/>
    </location>
</feature>
<evidence type="ECO:0000313" key="3">
    <source>
        <dbReference type="EMBL" id="MFC4872045.1"/>
    </source>
</evidence>
<dbReference type="EMBL" id="JBHSJJ010000005">
    <property type="protein sequence ID" value="MFC4872045.1"/>
    <property type="molecule type" value="Genomic_DNA"/>
</dbReference>
<protein>
    <submittedName>
        <fullName evidence="3">Aldo/keto reductase</fullName>
        <ecNumber evidence="3">1.1.1.-</ecNumber>
    </submittedName>
</protein>
<feature type="domain" description="NADP-dependent oxidoreductase" evidence="2">
    <location>
        <begin position="16"/>
        <end position="315"/>
    </location>
</feature>